<organism evidence="6 7">
    <name type="scientific">Actinidia rufa</name>
    <dbReference type="NCBI Taxonomy" id="165716"/>
    <lineage>
        <taxon>Eukaryota</taxon>
        <taxon>Viridiplantae</taxon>
        <taxon>Streptophyta</taxon>
        <taxon>Embryophyta</taxon>
        <taxon>Tracheophyta</taxon>
        <taxon>Spermatophyta</taxon>
        <taxon>Magnoliopsida</taxon>
        <taxon>eudicotyledons</taxon>
        <taxon>Gunneridae</taxon>
        <taxon>Pentapetalae</taxon>
        <taxon>asterids</taxon>
        <taxon>Ericales</taxon>
        <taxon>Actinidiaceae</taxon>
        <taxon>Actinidia</taxon>
    </lineage>
</organism>
<accession>A0A7J0DJR2</accession>
<dbReference type="InterPro" id="IPR030664">
    <property type="entry name" value="SdhA/FrdA/AprA"/>
</dbReference>
<dbReference type="SUPFAM" id="SSF46977">
    <property type="entry name" value="Succinate dehydrogenase/fumarate reductase flavoprotein C-terminal domain"/>
    <property type="match status" value="1"/>
</dbReference>
<dbReference type="Gene3D" id="3.90.700.10">
    <property type="entry name" value="Succinate dehydrogenase/fumarate reductase flavoprotein, catalytic domain"/>
    <property type="match status" value="1"/>
</dbReference>
<gene>
    <name evidence="6" type="ORF">Acr_00g0046670</name>
</gene>
<feature type="compositionally biased region" description="Polar residues" evidence="3">
    <location>
        <begin position="136"/>
        <end position="153"/>
    </location>
</feature>
<sequence length="524" mass="59846">MCNGEQQGKLDQEIFEALEASRKHFESLEELDDIIRYGSKELFPDENDEAGEFRQVHYEVAAINRNGDSEVGARRQKSLTTHLALNSWSSKAELNRQHIEKQSASREHIGGKGSRSLRWRLTWRLMPQPSRRSKRSQPNNAASQPDQNVSGRLSSLPATQLDQEERRQRMVVHALDAAKDGKNGKDLRDMIEYWQEEKCNASKEQSVRPKDTKIFKRFDLLIVSISLRPMKDHIYLHLNHLPPEVLKERLPDISETAAIFTGVDVTKEPIPVLPTVVTIKGDDPDAVVPGLMAASPAACASVHGANWFGANFLLDIVVFGRACANRVAEIHQPSNIMQNNAAVFRMQETLEEGCQLIDKAWESFHDVKLNDRSLIWNSDLRETFELENLLINACITMHSSEARKKAERHMLMKILCCYGKGFRSLRWSLTPQPSRRLKRAQPNNAVFQLYQNVSGRSSSLPATQFGQEERRQRMVVHALDAAEAGKKKDLRHMIKYWQEEKHKSSKEQSIRPKDPKIFERLTSS</sequence>
<dbReference type="GO" id="GO:0009055">
    <property type="term" value="F:electron transfer activity"/>
    <property type="evidence" value="ECO:0007669"/>
    <property type="project" value="TreeGrafter"/>
</dbReference>
<proteinExistence type="predicted"/>
<dbReference type="Pfam" id="PF02910">
    <property type="entry name" value="Succ_DH_flav_C"/>
    <property type="match status" value="1"/>
</dbReference>
<dbReference type="GO" id="GO:0008177">
    <property type="term" value="F:succinate dehydrogenase (quinone) activity"/>
    <property type="evidence" value="ECO:0007669"/>
    <property type="project" value="TreeGrafter"/>
</dbReference>
<feature type="domain" description="FAD-dependent oxidoreductase 2 FAD-binding" evidence="4">
    <location>
        <begin position="229"/>
        <end position="313"/>
    </location>
</feature>
<evidence type="ECO:0000259" key="5">
    <source>
        <dbReference type="Pfam" id="PF02910"/>
    </source>
</evidence>
<name>A0A7J0DJR2_9ERIC</name>
<dbReference type="EMBL" id="BJWL01000255">
    <property type="protein sequence ID" value="GFS36555.1"/>
    <property type="molecule type" value="Genomic_DNA"/>
</dbReference>
<dbReference type="Pfam" id="PF00890">
    <property type="entry name" value="FAD_binding_2"/>
    <property type="match status" value="1"/>
</dbReference>
<dbReference type="PANTHER" id="PTHR11632:SF51">
    <property type="entry name" value="SUCCINATE DEHYDROGENASE [UBIQUINONE] FLAVOPROTEIN SUBUNIT, MITOCHONDRIAL"/>
    <property type="match status" value="1"/>
</dbReference>
<evidence type="ECO:0000313" key="6">
    <source>
        <dbReference type="EMBL" id="GFS36555.1"/>
    </source>
</evidence>
<dbReference type="InterPro" id="IPR036188">
    <property type="entry name" value="FAD/NAD-bd_sf"/>
</dbReference>
<dbReference type="Gene3D" id="3.50.50.60">
    <property type="entry name" value="FAD/NAD(P)-binding domain"/>
    <property type="match status" value="1"/>
</dbReference>
<keyword evidence="2" id="KW-0560">Oxidoreductase</keyword>
<dbReference type="GO" id="GO:0006121">
    <property type="term" value="P:mitochondrial electron transport, succinate to ubiquinone"/>
    <property type="evidence" value="ECO:0007669"/>
    <property type="project" value="TreeGrafter"/>
</dbReference>
<dbReference type="InterPro" id="IPR015939">
    <property type="entry name" value="Fum_Rdtase/Succ_DH_flav-like_C"/>
</dbReference>
<dbReference type="GO" id="GO:0005739">
    <property type="term" value="C:mitochondrion"/>
    <property type="evidence" value="ECO:0007669"/>
    <property type="project" value="GOC"/>
</dbReference>
<dbReference type="InterPro" id="IPR037099">
    <property type="entry name" value="Fum_R/Succ_DH_flav-like_C_sf"/>
</dbReference>
<dbReference type="AlphaFoldDB" id="A0A7J0DJR2"/>
<dbReference type="OrthoDB" id="71672at2759"/>
<dbReference type="GO" id="GO:0050660">
    <property type="term" value="F:flavin adenine dinucleotide binding"/>
    <property type="evidence" value="ECO:0007669"/>
    <property type="project" value="TreeGrafter"/>
</dbReference>
<feature type="domain" description="Fumarate reductase/succinate dehydrogenase flavoprotein-like C-terminal" evidence="5">
    <location>
        <begin position="335"/>
        <end position="404"/>
    </location>
</feature>
<comment type="caution">
    <text evidence="6">The sequence shown here is derived from an EMBL/GenBank/DDBJ whole genome shotgun (WGS) entry which is preliminary data.</text>
</comment>
<keyword evidence="1" id="KW-0285">Flavoprotein</keyword>
<dbReference type="InterPro" id="IPR027477">
    <property type="entry name" value="Succ_DH/fumarate_Rdtase_cat_sf"/>
</dbReference>
<evidence type="ECO:0000256" key="2">
    <source>
        <dbReference type="ARBA" id="ARBA00023002"/>
    </source>
</evidence>
<dbReference type="Gene3D" id="1.20.58.100">
    <property type="entry name" value="Fumarate reductase/succinate dehydrogenase flavoprotein-like, C-terminal domain"/>
    <property type="match status" value="1"/>
</dbReference>
<dbReference type="Proteomes" id="UP000585474">
    <property type="component" value="Unassembled WGS sequence"/>
</dbReference>
<feature type="region of interest" description="Disordered" evidence="3">
    <location>
        <begin position="500"/>
        <end position="524"/>
    </location>
</feature>
<evidence type="ECO:0000313" key="7">
    <source>
        <dbReference type="Proteomes" id="UP000585474"/>
    </source>
</evidence>
<dbReference type="PANTHER" id="PTHR11632">
    <property type="entry name" value="SUCCINATE DEHYDROGENASE 2 FLAVOPROTEIN SUBUNIT"/>
    <property type="match status" value="1"/>
</dbReference>
<dbReference type="SUPFAM" id="SSF56425">
    <property type="entry name" value="Succinate dehydrogenase/fumarate reductase flavoprotein, catalytic domain"/>
    <property type="match status" value="1"/>
</dbReference>
<feature type="region of interest" description="Disordered" evidence="3">
    <location>
        <begin position="128"/>
        <end position="153"/>
    </location>
</feature>
<evidence type="ECO:0000256" key="1">
    <source>
        <dbReference type="ARBA" id="ARBA00022630"/>
    </source>
</evidence>
<dbReference type="InterPro" id="IPR003953">
    <property type="entry name" value="FAD-dep_OxRdtase_2_FAD-bd"/>
</dbReference>
<evidence type="ECO:0000259" key="4">
    <source>
        <dbReference type="Pfam" id="PF00890"/>
    </source>
</evidence>
<reference evidence="7" key="1">
    <citation type="submission" date="2019-07" db="EMBL/GenBank/DDBJ databases">
        <title>De Novo Assembly of kiwifruit Actinidia rufa.</title>
        <authorList>
            <person name="Sugita-Konishi S."/>
            <person name="Sato K."/>
            <person name="Mori E."/>
            <person name="Abe Y."/>
            <person name="Kisaki G."/>
            <person name="Hamano K."/>
            <person name="Suezawa K."/>
            <person name="Otani M."/>
            <person name="Fukuda T."/>
            <person name="Manabe T."/>
            <person name="Gomi K."/>
            <person name="Tabuchi M."/>
            <person name="Akimitsu K."/>
            <person name="Kataoka I."/>
        </authorList>
    </citation>
    <scope>NUCLEOTIDE SEQUENCE [LARGE SCALE GENOMIC DNA]</scope>
    <source>
        <strain evidence="7">cv. Fuchu</strain>
    </source>
</reference>
<keyword evidence="7" id="KW-1185">Reference proteome</keyword>
<evidence type="ECO:0000256" key="3">
    <source>
        <dbReference type="SAM" id="MobiDB-lite"/>
    </source>
</evidence>
<protein>
    <submittedName>
        <fullName evidence="6">Succinate dehydrogenase 1-1</fullName>
    </submittedName>
</protein>